<evidence type="ECO:0000313" key="1">
    <source>
        <dbReference type="EMBL" id="USI73941.1"/>
    </source>
</evidence>
<proteinExistence type="predicted"/>
<sequence length="150" mass="15735">MRAASMLDAALVARLPRKVDAGALLARIASLHQMTAGCVDVLMTSLAELRMSSLKARALAVAFSELADFVLDATPAKEAIRLYLALSCDGGSIVLAFAAEGDLRPVPSASAMAGLFRAIAIVEGIGGLFARGLETDRMVFGITFENHENV</sequence>
<reference evidence="1" key="1">
    <citation type="journal article" date="2022" name="Toxins">
        <title>Genomic Analysis of Sphingopyxis sp. USTB-05 for Biodegrading Cyanobacterial Hepatotoxins.</title>
        <authorList>
            <person name="Liu C."/>
            <person name="Xu Q."/>
            <person name="Zhao Z."/>
            <person name="Zhang H."/>
            <person name="Liu X."/>
            <person name="Yin C."/>
            <person name="Liu Y."/>
            <person name="Yan H."/>
        </authorList>
    </citation>
    <scope>NUCLEOTIDE SEQUENCE</scope>
    <source>
        <strain evidence="1">NBD5</strain>
    </source>
</reference>
<gene>
    <name evidence="1" type="ORF">LHA26_05600</name>
</gene>
<dbReference type="RefSeq" id="WP_252167749.1">
    <property type="nucleotide sequence ID" value="NZ_CP084930.1"/>
</dbReference>
<dbReference type="Proteomes" id="UP001056937">
    <property type="component" value="Chromosome 1"/>
</dbReference>
<protein>
    <submittedName>
        <fullName evidence="1">Uncharacterized protein</fullName>
    </submittedName>
</protein>
<keyword evidence="2" id="KW-1185">Reference proteome</keyword>
<name>A0ABY4XB25_9SPHN</name>
<organism evidence="1 2">
    <name type="scientific">Sphingomonas morindae</name>
    <dbReference type="NCBI Taxonomy" id="1541170"/>
    <lineage>
        <taxon>Bacteria</taxon>
        <taxon>Pseudomonadati</taxon>
        <taxon>Pseudomonadota</taxon>
        <taxon>Alphaproteobacteria</taxon>
        <taxon>Sphingomonadales</taxon>
        <taxon>Sphingomonadaceae</taxon>
        <taxon>Sphingomonas</taxon>
    </lineage>
</organism>
<accession>A0ABY4XB25</accession>
<evidence type="ECO:0000313" key="2">
    <source>
        <dbReference type="Proteomes" id="UP001056937"/>
    </source>
</evidence>
<dbReference type="EMBL" id="CP084930">
    <property type="protein sequence ID" value="USI73941.1"/>
    <property type="molecule type" value="Genomic_DNA"/>
</dbReference>